<dbReference type="GO" id="GO:0006412">
    <property type="term" value="P:translation"/>
    <property type="evidence" value="ECO:0007669"/>
    <property type="project" value="UniProtKB-UniRule"/>
</dbReference>
<dbReference type="GO" id="GO:0015934">
    <property type="term" value="C:large ribosomal subunit"/>
    <property type="evidence" value="ECO:0007669"/>
    <property type="project" value="InterPro"/>
</dbReference>
<comment type="caution">
    <text evidence="7">The sequence shown here is derived from an EMBL/GenBank/DDBJ whole genome shotgun (WGS) entry which is preliminary data.</text>
</comment>
<dbReference type="HAMAP" id="MF_00340">
    <property type="entry name" value="Ribosomal_bL32"/>
    <property type="match status" value="1"/>
</dbReference>
<feature type="region of interest" description="Disordered" evidence="6">
    <location>
        <begin position="1"/>
        <end position="30"/>
    </location>
</feature>
<dbReference type="InterPro" id="IPR002677">
    <property type="entry name" value="Ribosomal_bL32"/>
</dbReference>
<evidence type="ECO:0000313" key="7">
    <source>
        <dbReference type="EMBL" id="OGM11446.1"/>
    </source>
</evidence>
<proteinExistence type="inferred from homology"/>
<dbReference type="InterPro" id="IPR011332">
    <property type="entry name" value="Ribosomal_zn-bd"/>
</dbReference>
<accession>A0A1F7X8U1</accession>
<dbReference type="AlphaFoldDB" id="A0A1F7X8U1"/>
<organism evidence="7 8">
    <name type="scientific">Candidatus Woesebacteria bacterium RBG_16_34_12</name>
    <dbReference type="NCBI Taxonomy" id="1802480"/>
    <lineage>
        <taxon>Bacteria</taxon>
        <taxon>Candidatus Woeseibacteriota</taxon>
    </lineage>
</organism>
<dbReference type="SUPFAM" id="SSF57829">
    <property type="entry name" value="Zn-binding ribosomal proteins"/>
    <property type="match status" value="1"/>
</dbReference>
<evidence type="ECO:0000256" key="2">
    <source>
        <dbReference type="ARBA" id="ARBA00022980"/>
    </source>
</evidence>
<sequence>MTPLPKKKHTKSRSGKRSGAKKGRLPTLTRCPSCKKLKPSHRACPHCGAYK</sequence>
<evidence type="ECO:0000256" key="4">
    <source>
        <dbReference type="ARBA" id="ARBA00035178"/>
    </source>
</evidence>
<evidence type="ECO:0000256" key="6">
    <source>
        <dbReference type="SAM" id="MobiDB-lite"/>
    </source>
</evidence>
<dbReference type="GO" id="GO:0003735">
    <property type="term" value="F:structural constituent of ribosome"/>
    <property type="evidence" value="ECO:0007669"/>
    <property type="project" value="InterPro"/>
</dbReference>
<name>A0A1F7X8U1_9BACT</name>
<dbReference type="NCBIfam" id="TIGR01031">
    <property type="entry name" value="rpmF_bact"/>
    <property type="match status" value="1"/>
</dbReference>
<evidence type="ECO:0000256" key="3">
    <source>
        <dbReference type="ARBA" id="ARBA00023274"/>
    </source>
</evidence>
<gene>
    <name evidence="5" type="primary">rpmF</name>
    <name evidence="7" type="ORF">A2Z22_00145</name>
</gene>
<evidence type="ECO:0000313" key="8">
    <source>
        <dbReference type="Proteomes" id="UP000177053"/>
    </source>
</evidence>
<evidence type="ECO:0000256" key="5">
    <source>
        <dbReference type="HAMAP-Rule" id="MF_00340"/>
    </source>
</evidence>
<dbReference type="EMBL" id="MGFS01000016">
    <property type="protein sequence ID" value="OGM11446.1"/>
    <property type="molecule type" value="Genomic_DNA"/>
</dbReference>
<evidence type="ECO:0000256" key="1">
    <source>
        <dbReference type="ARBA" id="ARBA00008560"/>
    </source>
</evidence>
<keyword evidence="3 5" id="KW-0687">Ribonucleoprotein</keyword>
<dbReference type="Proteomes" id="UP000177053">
    <property type="component" value="Unassembled WGS sequence"/>
</dbReference>
<keyword evidence="2 5" id="KW-0689">Ribosomal protein</keyword>
<protein>
    <recommendedName>
        <fullName evidence="4 5">Large ribosomal subunit protein bL32</fullName>
    </recommendedName>
</protein>
<dbReference type="Pfam" id="PF01783">
    <property type="entry name" value="Ribosomal_L32p"/>
    <property type="match status" value="1"/>
</dbReference>
<reference evidence="7 8" key="1">
    <citation type="journal article" date="2016" name="Nat. Commun.">
        <title>Thousands of microbial genomes shed light on interconnected biogeochemical processes in an aquifer system.</title>
        <authorList>
            <person name="Anantharaman K."/>
            <person name="Brown C.T."/>
            <person name="Hug L.A."/>
            <person name="Sharon I."/>
            <person name="Castelle C.J."/>
            <person name="Probst A.J."/>
            <person name="Thomas B.C."/>
            <person name="Singh A."/>
            <person name="Wilkins M.J."/>
            <person name="Karaoz U."/>
            <person name="Brodie E.L."/>
            <person name="Williams K.H."/>
            <person name="Hubbard S.S."/>
            <person name="Banfield J.F."/>
        </authorList>
    </citation>
    <scope>NUCLEOTIDE SEQUENCE [LARGE SCALE GENOMIC DNA]</scope>
</reference>
<feature type="compositionally biased region" description="Basic residues" evidence="6">
    <location>
        <begin position="1"/>
        <end position="24"/>
    </location>
</feature>
<comment type="similarity">
    <text evidence="1 5">Belongs to the bacterial ribosomal protein bL32 family.</text>
</comment>